<dbReference type="InterPro" id="IPR007111">
    <property type="entry name" value="NACHT_NTPase"/>
</dbReference>
<dbReference type="InParanoid" id="A0A6P8ISG4"/>
<dbReference type="SUPFAM" id="SSF52540">
    <property type="entry name" value="P-loop containing nucleoside triphosphate hydrolases"/>
    <property type="match status" value="1"/>
</dbReference>
<keyword evidence="4" id="KW-0677">Repeat</keyword>
<dbReference type="GO" id="GO:0005829">
    <property type="term" value="C:cytosol"/>
    <property type="evidence" value="ECO:0007669"/>
    <property type="project" value="UniProtKB-SubCell"/>
</dbReference>
<dbReference type="SMART" id="SM00368">
    <property type="entry name" value="LRR_RI"/>
    <property type="match status" value="3"/>
</dbReference>
<dbReference type="Pfam" id="PF13516">
    <property type="entry name" value="LRR_6"/>
    <property type="match status" value="3"/>
</dbReference>
<organism evidence="8 9">
    <name type="scientific">Actinia tenebrosa</name>
    <name type="common">Australian red waratah sea anemone</name>
    <dbReference type="NCBI Taxonomy" id="6105"/>
    <lineage>
        <taxon>Eukaryota</taxon>
        <taxon>Metazoa</taxon>
        <taxon>Cnidaria</taxon>
        <taxon>Anthozoa</taxon>
        <taxon>Hexacorallia</taxon>
        <taxon>Actiniaria</taxon>
        <taxon>Actiniidae</taxon>
        <taxon>Actinia</taxon>
    </lineage>
</organism>
<dbReference type="GeneID" id="116304255"/>
<dbReference type="PANTHER" id="PTHR45690:SF19">
    <property type="entry name" value="NACHT, LRR AND PYD DOMAINS-CONTAINING PROTEIN 3"/>
    <property type="match status" value="1"/>
</dbReference>
<dbReference type="SUPFAM" id="SSF52047">
    <property type="entry name" value="RNI-like"/>
    <property type="match status" value="1"/>
</dbReference>
<dbReference type="AlphaFoldDB" id="A0A6P8ISG4"/>
<keyword evidence="3" id="KW-0963">Cytoplasm</keyword>
<dbReference type="InterPro" id="IPR001611">
    <property type="entry name" value="Leu-rich_rpt"/>
</dbReference>
<dbReference type="OrthoDB" id="5951217at2759"/>
<evidence type="ECO:0000256" key="2">
    <source>
        <dbReference type="ARBA" id="ARBA00008665"/>
    </source>
</evidence>
<dbReference type="InterPro" id="IPR050637">
    <property type="entry name" value="NLRP_innate_immun_reg"/>
</dbReference>
<dbReference type="InterPro" id="IPR041075">
    <property type="entry name" value="NOD1/2_WH"/>
</dbReference>
<name>A0A6P8ISG4_ACTTE</name>
<feature type="domain" description="NACHT" evidence="7">
    <location>
        <begin position="84"/>
        <end position="232"/>
    </location>
</feature>
<dbReference type="KEGG" id="aten:116304255"/>
<dbReference type="Gene3D" id="3.40.50.300">
    <property type="entry name" value="P-loop containing nucleotide triphosphate hydrolases"/>
    <property type="match status" value="1"/>
</dbReference>
<dbReference type="FunCoup" id="A0A6P8ISG4">
    <property type="interactions" value="1457"/>
</dbReference>
<dbReference type="RefSeq" id="XP_031569827.1">
    <property type="nucleotide sequence ID" value="XM_031713967.1"/>
</dbReference>
<protein>
    <submittedName>
        <fullName evidence="9">NACHT, LRR and PYD domains-containing protein 12-like</fullName>
    </submittedName>
</protein>
<dbReference type="Pfam" id="PF05729">
    <property type="entry name" value="NACHT"/>
    <property type="match status" value="1"/>
</dbReference>
<dbReference type="Proteomes" id="UP000515163">
    <property type="component" value="Unplaced"/>
</dbReference>
<evidence type="ECO:0000313" key="8">
    <source>
        <dbReference type="Proteomes" id="UP000515163"/>
    </source>
</evidence>
<evidence type="ECO:0000259" key="7">
    <source>
        <dbReference type="PROSITE" id="PS50837"/>
    </source>
</evidence>
<keyword evidence="5" id="KW-0547">Nucleotide-binding</keyword>
<evidence type="ECO:0000313" key="9">
    <source>
        <dbReference type="RefSeq" id="XP_031569827.1"/>
    </source>
</evidence>
<dbReference type="GO" id="GO:0005524">
    <property type="term" value="F:ATP binding"/>
    <property type="evidence" value="ECO:0007669"/>
    <property type="project" value="UniProtKB-KW"/>
</dbReference>
<keyword evidence="8" id="KW-1185">Reference proteome</keyword>
<dbReference type="PANTHER" id="PTHR45690">
    <property type="entry name" value="NACHT, LRR AND PYD DOMAINS-CONTAINING PROTEIN 12"/>
    <property type="match status" value="1"/>
</dbReference>
<dbReference type="Gene3D" id="3.80.10.10">
    <property type="entry name" value="Ribonuclease Inhibitor"/>
    <property type="match status" value="1"/>
</dbReference>
<reference evidence="9" key="1">
    <citation type="submission" date="2025-08" db="UniProtKB">
        <authorList>
            <consortium name="RefSeq"/>
        </authorList>
    </citation>
    <scope>IDENTIFICATION</scope>
    <source>
        <tissue evidence="9">Tentacle</tissue>
    </source>
</reference>
<keyword evidence="6" id="KW-0067">ATP-binding</keyword>
<dbReference type="InterPro" id="IPR027417">
    <property type="entry name" value="P-loop_NTPase"/>
</dbReference>
<evidence type="ECO:0000256" key="1">
    <source>
        <dbReference type="ARBA" id="ARBA00004496"/>
    </source>
</evidence>
<evidence type="ECO:0000256" key="6">
    <source>
        <dbReference type="ARBA" id="ARBA00022840"/>
    </source>
</evidence>
<gene>
    <name evidence="9" type="primary">LOC116304255</name>
</gene>
<dbReference type="Pfam" id="PF17779">
    <property type="entry name" value="WHD_NOD2"/>
    <property type="match status" value="1"/>
</dbReference>
<accession>A0A6P8ISG4</accession>
<comment type="similarity">
    <text evidence="2">Belongs to the NLRP family.</text>
</comment>
<dbReference type="PROSITE" id="PS50837">
    <property type="entry name" value="NACHT"/>
    <property type="match status" value="1"/>
</dbReference>
<evidence type="ECO:0000256" key="4">
    <source>
        <dbReference type="ARBA" id="ARBA00022737"/>
    </source>
</evidence>
<evidence type="ECO:0000256" key="3">
    <source>
        <dbReference type="ARBA" id="ARBA00022490"/>
    </source>
</evidence>
<evidence type="ECO:0000256" key="5">
    <source>
        <dbReference type="ARBA" id="ARBA00022741"/>
    </source>
</evidence>
<proteinExistence type="inferred from homology"/>
<sequence length="721" mass="82096">MLKGAIKANTENQTKLMAAHDVISAKTDEIFTNLTVYYADKKQEKKEQAKDLSRSEQLQEYTKRTGCKVEKYEDIFIDMQGENPKLLLTGKPGIGKTMFCDKIIRDWSMNRLFLNEDTPNIQFAYLLKFRHLDGDEEINLQELLNCSPLLDDNSKINDSLFEHLIQNPSKVLIILDGFDECSEQHRKQIADDYEGKYPNDSREKMPIPALCSKLIRGKVFRNSVVLVSSRPGKAEELGKINFDRYVEISGHAPEQVTEYVDKYFSKPEKERTKKAVREHVGKNKNLLSFCHIPLFSFLLCWCLEWRITHKGITENLPAKITDLYDEVAKVLVQNLHANLKYLALPEYAMKIAQETLDKLAKLAAILLKESKYIFDEDDMKKLDLTEDEIENLKVSGILHCVPGIRISPFQTKAEFSFTHLTLQEYLSASFFVKNKEIPKKEEASGQTFVFMCGLLLREKDGELMNKLIQQITPKDNNDHVNKLVLLQCLYEYGEQELTKQTINNMYDKYCSSRGDIGFHGVTDVDMKYLSYLLDIIRSLKEQHPQSSRDYTLRISGSPLTSFGVGVVCRSLVRNSFITILKLSGCSLDDKCVEQMTDSLVDTGITDLDLNNNSISDEGADSICSVLTETKITGLNLGSNIITDQGIKSICSVLTQTKITHLELGRSNITDEGADSICRVIIQDDCHVKHLVLLQNLKITAECKKLVRQLVKRNKRGVKLHI</sequence>
<dbReference type="InterPro" id="IPR032675">
    <property type="entry name" value="LRR_dom_sf"/>
</dbReference>
<comment type="subcellular location">
    <subcellularLocation>
        <location evidence="1">Cytoplasm</location>
    </subcellularLocation>
</comment>